<dbReference type="RefSeq" id="XP_012939424.1">
    <property type="nucleotide sequence ID" value="XM_013083970.2"/>
</dbReference>
<sequence length="138" mass="16264">MSSVEKIRVIKLHKGGDVFHYHRNHYSSVLHQGQRSKILLARSNIIPDKKFAIKQNRFTREMYLMKLAADIRRVVTLLSRPVFCGPTGYLIIPFYEKRDLLSQTGKQSHDGWMKVFVRMAVSLRSLHKKRIYHQDLRS</sequence>
<organism evidence="2 3">
    <name type="scientific">Aplysia californica</name>
    <name type="common">California sea hare</name>
    <dbReference type="NCBI Taxonomy" id="6500"/>
    <lineage>
        <taxon>Eukaryota</taxon>
        <taxon>Metazoa</taxon>
        <taxon>Spiralia</taxon>
        <taxon>Lophotrochozoa</taxon>
        <taxon>Mollusca</taxon>
        <taxon>Gastropoda</taxon>
        <taxon>Heterobranchia</taxon>
        <taxon>Euthyneura</taxon>
        <taxon>Tectipleura</taxon>
        <taxon>Aplysiida</taxon>
        <taxon>Aplysioidea</taxon>
        <taxon>Aplysiidae</taxon>
        <taxon>Aplysia</taxon>
    </lineage>
</organism>
<evidence type="ECO:0000313" key="2">
    <source>
        <dbReference type="Proteomes" id="UP000694888"/>
    </source>
</evidence>
<dbReference type="Proteomes" id="UP000694888">
    <property type="component" value="Unplaced"/>
</dbReference>
<protein>
    <submittedName>
        <fullName evidence="3">Uncharacterized protein LOC101862423</fullName>
    </submittedName>
</protein>
<accession>A0ABM1A2D1</accession>
<proteinExistence type="predicted"/>
<dbReference type="InterPro" id="IPR011009">
    <property type="entry name" value="Kinase-like_dom_sf"/>
</dbReference>
<name>A0ABM1A2D1_APLCA</name>
<dbReference type="SUPFAM" id="SSF56112">
    <property type="entry name" value="Protein kinase-like (PK-like)"/>
    <property type="match status" value="1"/>
</dbReference>
<evidence type="ECO:0000313" key="3">
    <source>
        <dbReference type="RefSeq" id="XP_012939424.1"/>
    </source>
</evidence>
<keyword evidence="2" id="KW-1185">Reference proteome</keyword>
<dbReference type="PROSITE" id="PS50011">
    <property type="entry name" value="PROTEIN_KINASE_DOM"/>
    <property type="match status" value="1"/>
</dbReference>
<dbReference type="InterPro" id="IPR000719">
    <property type="entry name" value="Prot_kinase_dom"/>
</dbReference>
<dbReference type="GeneID" id="101862423"/>
<evidence type="ECO:0000259" key="1">
    <source>
        <dbReference type="PROSITE" id="PS50011"/>
    </source>
</evidence>
<reference evidence="3" key="1">
    <citation type="submission" date="2025-08" db="UniProtKB">
        <authorList>
            <consortium name="RefSeq"/>
        </authorList>
    </citation>
    <scope>IDENTIFICATION</scope>
</reference>
<feature type="domain" description="Protein kinase" evidence="1">
    <location>
        <begin position="24"/>
        <end position="138"/>
    </location>
</feature>
<gene>
    <name evidence="3" type="primary">LOC101862423</name>
</gene>